<evidence type="ECO:0000259" key="7">
    <source>
        <dbReference type="PROSITE" id="PS51898"/>
    </source>
</evidence>
<dbReference type="PANTHER" id="PTHR30349">
    <property type="entry name" value="PHAGE INTEGRASE-RELATED"/>
    <property type="match status" value="1"/>
</dbReference>
<evidence type="ECO:0000313" key="10">
    <source>
        <dbReference type="Proteomes" id="UP001185922"/>
    </source>
</evidence>
<dbReference type="EMBL" id="JAWLKH010000001">
    <property type="protein sequence ID" value="MDV6310599.1"/>
    <property type="molecule type" value="Genomic_DNA"/>
</dbReference>
<evidence type="ECO:0000256" key="6">
    <source>
        <dbReference type="SAM" id="MobiDB-lite"/>
    </source>
</evidence>
<dbReference type="InterPro" id="IPR053876">
    <property type="entry name" value="Phage_int_M"/>
</dbReference>
<dbReference type="Gene3D" id="1.10.150.130">
    <property type="match status" value="1"/>
</dbReference>
<accession>A0AAE4QZS3</accession>
<comment type="similarity">
    <text evidence="1">Belongs to the 'phage' integrase family.</text>
</comment>
<keyword evidence="3" id="KW-0233">DNA recombination</keyword>
<protein>
    <submittedName>
        <fullName evidence="9">Tyrosine-type recombinase/integrase</fullName>
    </submittedName>
</protein>
<name>A0AAE4QZS3_9ACTN</name>
<dbReference type="CDD" id="cd01189">
    <property type="entry name" value="INT_ICEBs1_C_like"/>
    <property type="match status" value="1"/>
</dbReference>
<dbReference type="SUPFAM" id="SSF56349">
    <property type="entry name" value="DNA breaking-rejoining enzymes"/>
    <property type="match status" value="1"/>
</dbReference>
<keyword evidence="5" id="KW-0175">Coiled coil</keyword>
<evidence type="ECO:0000256" key="5">
    <source>
        <dbReference type="SAM" id="Coils"/>
    </source>
</evidence>
<dbReference type="GeneID" id="77173117"/>
<evidence type="ECO:0000256" key="1">
    <source>
        <dbReference type="ARBA" id="ARBA00008857"/>
    </source>
</evidence>
<evidence type="ECO:0000256" key="3">
    <source>
        <dbReference type="ARBA" id="ARBA00023172"/>
    </source>
</evidence>
<dbReference type="InterPro" id="IPR050090">
    <property type="entry name" value="Tyrosine_recombinase_XerCD"/>
</dbReference>
<dbReference type="InterPro" id="IPR011010">
    <property type="entry name" value="DNA_brk_join_enz"/>
</dbReference>
<evidence type="ECO:0000313" key="9">
    <source>
        <dbReference type="EMBL" id="MDV6310599.1"/>
    </source>
</evidence>
<feature type="compositionally biased region" description="Basic and acidic residues" evidence="6">
    <location>
        <begin position="1"/>
        <end position="25"/>
    </location>
</feature>
<dbReference type="Pfam" id="PF00589">
    <property type="entry name" value="Phage_integrase"/>
    <property type="match status" value="1"/>
</dbReference>
<dbReference type="GO" id="GO:0006310">
    <property type="term" value="P:DNA recombination"/>
    <property type="evidence" value="ECO:0007669"/>
    <property type="project" value="UniProtKB-KW"/>
</dbReference>
<feature type="domain" description="Core-binding (CB)" evidence="8">
    <location>
        <begin position="94"/>
        <end position="176"/>
    </location>
</feature>
<dbReference type="AlphaFoldDB" id="A0AAE4QZS3"/>
<feature type="coiled-coil region" evidence="5">
    <location>
        <begin position="60"/>
        <end position="87"/>
    </location>
</feature>
<evidence type="ECO:0000256" key="4">
    <source>
        <dbReference type="PROSITE-ProRule" id="PRU01248"/>
    </source>
</evidence>
<dbReference type="Pfam" id="PF22022">
    <property type="entry name" value="Phage_int_M"/>
    <property type="match status" value="1"/>
</dbReference>
<organism evidence="9 10">
    <name type="scientific">Gordonia amicalis</name>
    <dbReference type="NCBI Taxonomy" id="89053"/>
    <lineage>
        <taxon>Bacteria</taxon>
        <taxon>Bacillati</taxon>
        <taxon>Actinomycetota</taxon>
        <taxon>Actinomycetes</taxon>
        <taxon>Mycobacteriales</taxon>
        <taxon>Gordoniaceae</taxon>
        <taxon>Gordonia</taxon>
    </lineage>
</organism>
<dbReference type="InterPro" id="IPR013762">
    <property type="entry name" value="Integrase-like_cat_sf"/>
</dbReference>
<proteinExistence type="inferred from homology"/>
<sequence length="444" mass="48085">MNNSENRHDRVTGKPIDNHYSEWKTRTKRPSGWKKDAAGNLTEPRGRRWRVKYQLDGARRAEDFDRKDEAENRIAQLQAEFRDGSHVDRRKSSTTVATVADAWLKSLVIDKSASTQKNYASILNNHVTPVWGTRELGAITHGDVVSWVADLKGSGLSAATVHRCYVVLSGILDYAVADGRLRGNPAAKVKLPKVDDGGDVFLSAEEVDRMARAADYLAMLRTNRSRVGRDRDAELTLDRDDNGVPVIPPAPASPDGLLIRFAAYSGLRVGELSGLQVRDLDLAKGLIHVRRANTEVAGRLVPGLPKGDKVRDVELAPHLANDLRAHVAGRVATDPVFVGATGAPIRRSNLNKRVIIPAAGLSGVSSADRVVTIHALRHTFASLCASAGVRIEIVSRWMGHASVAITQRVYVGLFREDLAASAGLLSAVATAVTPATPTLRVVGE</sequence>
<gene>
    <name evidence="9" type="ORF">R3Q15_01555</name>
</gene>
<keyword evidence="2 4" id="KW-0238">DNA-binding</keyword>
<dbReference type="GO" id="GO:0003677">
    <property type="term" value="F:DNA binding"/>
    <property type="evidence" value="ECO:0007669"/>
    <property type="project" value="UniProtKB-UniRule"/>
</dbReference>
<dbReference type="PANTHER" id="PTHR30349:SF64">
    <property type="entry name" value="PROPHAGE INTEGRASE INTD-RELATED"/>
    <property type="match status" value="1"/>
</dbReference>
<dbReference type="PROSITE" id="PS51898">
    <property type="entry name" value="TYR_RECOMBINASE"/>
    <property type="match status" value="1"/>
</dbReference>
<evidence type="ECO:0000256" key="2">
    <source>
        <dbReference type="ARBA" id="ARBA00023125"/>
    </source>
</evidence>
<dbReference type="GO" id="GO:0015074">
    <property type="term" value="P:DNA integration"/>
    <property type="evidence" value="ECO:0007669"/>
    <property type="project" value="InterPro"/>
</dbReference>
<dbReference type="InterPro" id="IPR044068">
    <property type="entry name" value="CB"/>
</dbReference>
<dbReference type="RefSeq" id="WP_191834388.1">
    <property type="nucleotide sequence ID" value="NZ_CP091855.1"/>
</dbReference>
<dbReference type="Proteomes" id="UP001185922">
    <property type="component" value="Unassembled WGS sequence"/>
</dbReference>
<feature type="region of interest" description="Disordered" evidence="6">
    <location>
        <begin position="1"/>
        <end position="41"/>
    </location>
</feature>
<dbReference type="PROSITE" id="PS51900">
    <property type="entry name" value="CB"/>
    <property type="match status" value="1"/>
</dbReference>
<dbReference type="InterPro" id="IPR002104">
    <property type="entry name" value="Integrase_catalytic"/>
</dbReference>
<comment type="caution">
    <text evidence="9">The sequence shown here is derived from an EMBL/GenBank/DDBJ whole genome shotgun (WGS) entry which is preliminary data.</text>
</comment>
<evidence type="ECO:0000259" key="8">
    <source>
        <dbReference type="PROSITE" id="PS51900"/>
    </source>
</evidence>
<feature type="domain" description="Tyr recombinase" evidence="7">
    <location>
        <begin position="222"/>
        <end position="423"/>
    </location>
</feature>
<dbReference type="InterPro" id="IPR010998">
    <property type="entry name" value="Integrase_recombinase_N"/>
</dbReference>
<reference evidence="9" key="1">
    <citation type="submission" date="2023-10" db="EMBL/GenBank/DDBJ databases">
        <title>Development of a sustainable strategy for remediation of hydrocarbon-contaminated territories based on the waste exchange concept.</title>
        <authorList>
            <person name="Krivoruchko A."/>
        </authorList>
    </citation>
    <scope>NUCLEOTIDE SEQUENCE</scope>
    <source>
        <strain evidence="9">IEGM 1279</strain>
    </source>
</reference>
<dbReference type="Gene3D" id="1.10.443.10">
    <property type="entry name" value="Intergrase catalytic core"/>
    <property type="match status" value="1"/>
</dbReference>